<dbReference type="Proteomes" id="UP001221757">
    <property type="component" value="Unassembled WGS sequence"/>
</dbReference>
<organism evidence="1 2">
    <name type="scientific">Mycena rosella</name>
    <name type="common">Pink bonnet</name>
    <name type="synonym">Agaricus rosellus</name>
    <dbReference type="NCBI Taxonomy" id="1033263"/>
    <lineage>
        <taxon>Eukaryota</taxon>
        <taxon>Fungi</taxon>
        <taxon>Dikarya</taxon>
        <taxon>Basidiomycota</taxon>
        <taxon>Agaricomycotina</taxon>
        <taxon>Agaricomycetes</taxon>
        <taxon>Agaricomycetidae</taxon>
        <taxon>Agaricales</taxon>
        <taxon>Marasmiineae</taxon>
        <taxon>Mycenaceae</taxon>
        <taxon>Mycena</taxon>
    </lineage>
</organism>
<sequence length="266" mass="29427">MDAFYDKHSAAEELEEMTSNRREVLGARTNSSIVHLADFHADGLLVTEMGDHYKNWCLCMPEDQNGVSDEMVARIQGIMSQNNLVPRNTHTCGARKAMFLSQQVEICGLGTPTFNEAAGKISSVVDRFEQYLAGAELGSIPDTGSNAAKIFQASNRLFTARSDAPTEQDNSFERGVDPLKVLHKLKGNELIHAPENIVRYYKRGESEGNISYEETVPGSFKTGNIVELQVSFVAIKAAMNKIKVTTRLQAVMLLSNEFSKASVRLY</sequence>
<gene>
    <name evidence="1" type="ORF">B0H17DRAFT_1190594</name>
</gene>
<name>A0AAD7H3I0_MYCRO</name>
<accession>A0AAD7H3I0</accession>
<proteinExistence type="predicted"/>
<protein>
    <submittedName>
        <fullName evidence="1">Uncharacterized protein</fullName>
    </submittedName>
</protein>
<keyword evidence="2" id="KW-1185">Reference proteome</keyword>
<comment type="caution">
    <text evidence="1">The sequence shown here is derived from an EMBL/GenBank/DDBJ whole genome shotgun (WGS) entry which is preliminary data.</text>
</comment>
<dbReference type="AlphaFoldDB" id="A0AAD7H3I0"/>
<reference evidence="1" key="1">
    <citation type="submission" date="2023-03" db="EMBL/GenBank/DDBJ databases">
        <title>Massive genome expansion in bonnet fungi (Mycena s.s.) driven by repeated elements and novel gene families across ecological guilds.</title>
        <authorList>
            <consortium name="Lawrence Berkeley National Laboratory"/>
            <person name="Harder C.B."/>
            <person name="Miyauchi S."/>
            <person name="Viragh M."/>
            <person name="Kuo A."/>
            <person name="Thoen E."/>
            <person name="Andreopoulos B."/>
            <person name="Lu D."/>
            <person name="Skrede I."/>
            <person name="Drula E."/>
            <person name="Henrissat B."/>
            <person name="Morin E."/>
            <person name="Kohler A."/>
            <person name="Barry K."/>
            <person name="LaButti K."/>
            <person name="Morin E."/>
            <person name="Salamov A."/>
            <person name="Lipzen A."/>
            <person name="Mereny Z."/>
            <person name="Hegedus B."/>
            <person name="Baldrian P."/>
            <person name="Stursova M."/>
            <person name="Weitz H."/>
            <person name="Taylor A."/>
            <person name="Grigoriev I.V."/>
            <person name="Nagy L.G."/>
            <person name="Martin F."/>
            <person name="Kauserud H."/>
        </authorList>
    </citation>
    <scope>NUCLEOTIDE SEQUENCE</scope>
    <source>
        <strain evidence="1">CBHHK067</strain>
    </source>
</reference>
<evidence type="ECO:0000313" key="1">
    <source>
        <dbReference type="EMBL" id="KAJ7710926.1"/>
    </source>
</evidence>
<dbReference type="EMBL" id="JARKIE010000001">
    <property type="protein sequence ID" value="KAJ7710926.1"/>
    <property type="molecule type" value="Genomic_DNA"/>
</dbReference>
<evidence type="ECO:0000313" key="2">
    <source>
        <dbReference type="Proteomes" id="UP001221757"/>
    </source>
</evidence>